<name>A0A4Y2AKT0_ARAVE</name>
<keyword evidence="2" id="KW-1185">Reference proteome</keyword>
<dbReference type="AlphaFoldDB" id="A0A4Y2AKT0"/>
<evidence type="ECO:0000313" key="1">
    <source>
        <dbReference type="EMBL" id="GBL80257.1"/>
    </source>
</evidence>
<accession>A0A4Y2AKT0</accession>
<dbReference type="EMBL" id="BGPR01000021">
    <property type="protein sequence ID" value="GBL80257.1"/>
    <property type="molecule type" value="Genomic_DNA"/>
</dbReference>
<protein>
    <submittedName>
        <fullName evidence="1">Uncharacterized protein</fullName>
    </submittedName>
</protein>
<sequence length="98" mass="11686">MKCFRFKWYRDNSDWSIQERPGFPFLISPASDCPVISICIERNYRKEPENIRRRHQCKGNRIIVMAGIILNGRIDQHVFCSSTMNADINRYEVHDPHF</sequence>
<proteinExistence type="predicted"/>
<reference evidence="1 2" key="1">
    <citation type="journal article" date="2019" name="Sci. Rep.">
        <title>Orb-weaving spider Araneus ventricosus genome elucidates the spidroin gene catalogue.</title>
        <authorList>
            <person name="Kono N."/>
            <person name="Nakamura H."/>
            <person name="Ohtoshi R."/>
            <person name="Moran D.A.P."/>
            <person name="Shinohara A."/>
            <person name="Yoshida Y."/>
            <person name="Fujiwara M."/>
            <person name="Mori M."/>
            <person name="Tomita M."/>
            <person name="Arakawa K."/>
        </authorList>
    </citation>
    <scope>NUCLEOTIDE SEQUENCE [LARGE SCALE GENOMIC DNA]</scope>
</reference>
<evidence type="ECO:0000313" key="2">
    <source>
        <dbReference type="Proteomes" id="UP000499080"/>
    </source>
</evidence>
<dbReference type="Proteomes" id="UP000499080">
    <property type="component" value="Unassembled WGS sequence"/>
</dbReference>
<comment type="caution">
    <text evidence="1">The sequence shown here is derived from an EMBL/GenBank/DDBJ whole genome shotgun (WGS) entry which is preliminary data.</text>
</comment>
<gene>
    <name evidence="1" type="ORF">AVEN_92193_1</name>
</gene>
<organism evidence="1 2">
    <name type="scientific">Araneus ventricosus</name>
    <name type="common">Orbweaver spider</name>
    <name type="synonym">Epeira ventricosa</name>
    <dbReference type="NCBI Taxonomy" id="182803"/>
    <lineage>
        <taxon>Eukaryota</taxon>
        <taxon>Metazoa</taxon>
        <taxon>Ecdysozoa</taxon>
        <taxon>Arthropoda</taxon>
        <taxon>Chelicerata</taxon>
        <taxon>Arachnida</taxon>
        <taxon>Araneae</taxon>
        <taxon>Araneomorphae</taxon>
        <taxon>Entelegynae</taxon>
        <taxon>Araneoidea</taxon>
        <taxon>Araneidae</taxon>
        <taxon>Araneus</taxon>
    </lineage>
</organism>